<dbReference type="Pfam" id="PF01514">
    <property type="entry name" value="YscJ_FliF"/>
    <property type="match status" value="1"/>
</dbReference>
<dbReference type="Proteomes" id="UP000002532">
    <property type="component" value="Chromosome"/>
</dbReference>
<keyword evidence="1" id="KW-0472">Membrane</keyword>
<feature type="transmembrane region" description="Helical" evidence="1">
    <location>
        <begin position="246"/>
        <end position="269"/>
    </location>
</feature>
<sequence length="334" mass="37255">MPVLPRFLKNKIASTKSLGYLLAAILIGFIMLYKPSSPQPTPTVASTEKKPSHWLKLSHLGNLQSIEIQAKKEQLEKDLTLFEPVLQATVALSQEEDSLAEISVILSLPQASTLSPSLVHSITDYLTRSVPGLTKEYITLSDQHGNLYSPLFEQSNTLLTTSLERSLQTILPQTHFALNYIPVADEGHLQLLVDEDYLNTLPKGARVKLLSHMQEILSAFPEMHPSVDIVPFLKPVAHKTSRLSSIVLSITIVLLSLGILGFATFYLAFHTYDHVSQQKEKIQSINIPKLIEMMKRESPEKVALILSYLDSAKAEELLNKLPEEMKSAVLKLRT</sequence>
<feature type="domain" description="Flagellar M-ring N-terminal" evidence="2">
    <location>
        <begin position="69"/>
        <end position="149"/>
    </location>
</feature>
<proteinExistence type="predicted"/>
<dbReference type="NCBIfam" id="NF004606">
    <property type="entry name" value="PRK05934.1"/>
    <property type="match status" value="1"/>
</dbReference>
<dbReference type="Gene3D" id="3.30.300.30">
    <property type="match status" value="1"/>
</dbReference>
<dbReference type="AlphaFoldDB" id="A0A0H2X1L8"/>
<organism evidence="4 5">
    <name type="scientific">Chlamydia trachomatis serovar A (strain ATCC VR-571B / DSM 19440 / HAR-13)</name>
    <dbReference type="NCBI Taxonomy" id="315277"/>
    <lineage>
        <taxon>Bacteria</taxon>
        <taxon>Pseudomonadati</taxon>
        <taxon>Chlamydiota</taxon>
        <taxon>Chlamydiia</taxon>
        <taxon>Chlamydiales</taxon>
        <taxon>Chlamydiaceae</taxon>
        <taxon>Chlamydia/Chlamydophila group</taxon>
        <taxon>Chlamydia</taxon>
    </lineage>
</organism>
<reference evidence="4 5" key="1">
    <citation type="journal article" date="2005" name="Infect. Immun.">
        <title>Comparative genomic analysis of Chlamydia trachomatis oculotropic and genitotropic strains.</title>
        <authorList>
            <person name="Carlson J.H."/>
            <person name="Porcella S.F."/>
            <person name="McClarty G."/>
            <person name="Caldwell H.D."/>
        </authorList>
    </citation>
    <scope>NUCLEOTIDE SEQUENCE [LARGE SCALE GENOMIC DNA]</scope>
    <source>
        <strain evidence="5">ATCC VR-571B / DSM 19440 / HAR-13</strain>
    </source>
</reference>
<dbReference type="InterPro" id="IPR006182">
    <property type="entry name" value="FliF_N_dom"/>
</dbReference>
<dbReference type="InterPro" id="IPR045851">
    <property type="entry name" value="AMP-bd_C_sf"/>
</dbReference>
<evidence type="ECO:0000259" key="3">
    <source>
        <dbReference type="Pfam" id="PF14841"/>
    </source>
</evidence>
<protein>
    <submittedName>
        <fullName evidence="4">FliF</fullName>
    </submittedName>
</protein>
<gene>
    <name evidence="4" type="primary">fliF</name>
    <name evidence="4" type="ordered locus">CTA_0781</name>
</gene>
<evidence type="ECO:0000313" key="4">
    <source>
        <dbReference type="EMBL" id="AAX50997.1"/>
    </source>
</evidence>
<dbReference type="Pfam" id="PF14841">
    <property type="entry name" value="FliG_M"/>
    <property type="match status" value="1"/>
</dbReference>
<keyword evidence="1" id="KW-0812">Transmembrane</keyword>
<dbReference type="SUPFAM" id="SSF48029">
    <property type="entry name" value="FliG"/>
    <property type="match status" value="1"/>
</dbReference>
<evidence type="ECO:0000256" key="1">
    <source>
        <dbReference type="SAM" id="Phobius"/>
    </source>
</evidence>
<dbReference type="InterPro" id="IPR011002">
    <property type="entry name" value="FliG_a-hlx"/>
</dbReference>
<dbReference type="KEGG" id="cta:CTA_0781"/>
<keyword evidence="1" id="KW-1133">Transmembrane helix</keyword>
<dbReference type="RefSeq" id="WP_011324847.1">
    <property type="nucleotide sequence ID" value="NC_007429.1"/>
</dbReference>
<dbReference type="EMBL" id="CP000051">
    <property type="protein sequence ID" value="AAX50997.1"/>
    <property type="molecule type" value="Genomic_DNA"/>
</dbReference>
<dbReference type="HOGENOM" id="CLU_075498_0_0_0"/>
<name>A0A0H2X1L8_CHLTA</name>
<accession>A0A0H2X1L8</accession>
<feature type="domain" description="Flagellar motor switch protein FliG middle" evidence="3">
    <location>
        <begin position="290"/>
        <end position="330"/>
    </location>
</feature>
<dbReference type="Gene3D" id="1.10.220.30">
    <property type="match status" value="1"/>
</dbReference>
<dbReference type="InterPro" id="IPR032779">
    <property type="entry name" value="FliG_M"/>
</dbReference>
<keyword evidence="5" id="KW-1185">Reference proteome</keyword>
<evidence type="ECO:0000259" key="2">
    <source>
        <dbReference type="Pfam" id="PF01514"/>
    </source>
</evidence>
<evidence type="ECO:0000313" key="5">
    <source>
        <dbReference type="Proteomes" id="UP000002532"/>
    </source>
</evidence>